<evidence type="ECO:0000256" key="9">
    <source>
        <dbReference type="ARBA" id="ARBA00052530"/>
    </source>
</evidence>
<evidence type="ECO:0000256" key="2">
    <source>
        <dbReference type="ARBA" id="ARBA00005928"/>
    </source>
</evidence>
<keyword evidence="10" id="KW-0560">Oxidoreductase</keyword>
<dbReference type="SUPFAM" id="SSF51735">
    <property type="entry name" value="NAD(P)-binding Rossmann-fold domains"/>
    <property type="match status" value="1"/>
</dbReference>
<keyword evidence="8" id="KW-0472">Membrane</keyword>
<evidence type="ECO:0000256" key="6">
    <source>
        <dbReference type="ARBA" id="ARBA00022989"/>
    </source>
</evidence>
<comment type="catalytic activity">
    <reaction evidence="9 10">
        <text>a long-chain fatty acyl-CoA + 2 NADPH + 2 H(+) = a long-chain primary fatty alcohol + 2 NADP(+) + CoA</text>
        <dbReference type="Rhea" id="RHEA:52716"/>
        <dbReference type="ChEBI" id="CHEBI:15378"/>
        <dbReference type="ChEBI" id="CHEBI:57287"/>
        <dbReference type="ChEBI" id="CHEBI:57783"/>
        <dbReference type="ChEBI" id="CHEBI:58349"/>
        <dbReference type="ChEBI" id="CHEBI:77396"/>
        <dbReference type="ChEBI" id="CHEBI:83139"/>
        <dbReference type="EC" id="1.2.1.84"/>
    </reaction>
</comment>
<dbReference type="InterPro" id="IPR013120">
    <property type="entry name" value="FAR_NAD-bd"/>
</dbReference>
<dbReference type="InterPro" id="IPR036291">
    <property type="entry name" value="NAD(P)-bd_dom_sf"/>
</dbReference>
<evidence type="ECO:0000256" key="7">
    <source>
        <dbReference type="ARBA" id="ARBA00023098"/>
    </source>
</evidence>
<dbReference type="Pfam" id="PF07993">
    <property type="entry name" value="NAD_binding_4"/>
    <property type="match status" value="1"/>
</dbReference>
<keyword evidence="7 10" id="KW-0443">Lipid metabolism</keyword>
<dbReference type="GO" id="GO:0005777">
    <property type="term" value="C:peroxisome"/>
    <property type="evidence" value="ECO:0007669"/>
    <property type="project" value="TreeGrafter"/>
</dbReference>
<dbReference type="Gene3D" id="3.40.50.720">
    <property type="entry name" value="NAD(P)-binding Rossmann-like Domain"/>
    <property type="match status" value="1"/>
</dbReference>
<evidence type="ECO:0000256" key="3">
    <source>
        <dbReference type="ARBA" id="ARBA00022516"/>
    </source>
</evidence>
<dbReference type="EMBL" id="OE840604">
    <property type="protein sequence ID" value="CAD7591464.1"/>
    <property type="molecule type" value="Genomic_DNA"/>
</dbReference>
<keyword evidence="6" id="KW-1133">Transmembrane helix</keyword>
<dbReference type="GO" id="GO:0102965">
    <property type="term" value="F:alcohol-forming long-chain fatty acyl-CoA reductase activity"/>
    <property type="evidence" value="ECO:0007669"/>
    <property type="project" value="UniProtKB-EC"/>
</dbReference>
<gene>
    <name evidence="12" type="ORF">TGEB3V08_LOCUS4597</name>
</gene>
<dbReference type="InterPro" id="IPR026055">
    <property type="entry name" value="FAR"/>
</dbReference>
<reference evidence="12" key="1">
    <citation type="submission" date="2020-11" db="EMBL/GenBank/DDBJ databases">
        <authorList>
            <person name="Tran Van P."/>
        </authorList>
    </citation>
    <scope>NUCLEOTIDE SEQUENCE</scope>
</reference>
<dbReference type="EC" id="1.2.1.84" evidence="10"/>
<evidence type="ECO:0000256" key="5">
    <source>
        <dbReference type="ARBA" id="ARBA00022857"/>
    </source>
</evidence>
<name>A0A7R9PL66_TIMGE</name>
<dbReference type="GO" id="GO:0035336">
    <property type="term" value="P:long-chain fatty-acyl-CoA metabolic process"/>
    <property type="evidence" value="ECO:0007669"/>
    <property type="project" value="TreeGrafter"/>
</dbReference>
<comment type="function">
    <text evidence="10">Catalyzes the reduction of fatty acyl-CoA to fatty alcohols.</text>
</comment>
<dbReference type="PANTHER" id="PTHR11011:SF60">
    <property type="entry name" value="FATTY ACYL-COA REDUCTASE-RELATED"/>
    <property type="match status" value="1"/>
</dbReference>
<dbReference type="CDD" id="cd05236">
    <property type="entry name" value="FAR-N_SDR_e"/>
    <property type="match status" value="1"/>
</dbReference>
<comment type="subcellular location">
    <subcellularLocation>
        <location evidence="1">Membrane</location>
        <topology evidence="1">Multi-pass membrane protein</topology>
    </subcellularLocation>
</comment>
<evidence type="ECO:0000256" key="10">
    <source>
        <dbReference type="RuleBase" id="RU363097"/>
    </source>
</evidence>
<dbReference type="AlphaFoldDB" id="A0A7R9PL66"/>
<accession>A0A7R9PL66</accession>
<evidence type="ECO:0000256" key="1">
    <source>
        <dbReference type="ARBA" id="ARBA00004141"/>
    </source>
</evidence>
<dbReference type="GO" id="GO:0016020">
    <property type="term" value="C:membrane"/>
    <property type="evidence" value="ECO:0007669"/>
    <property type="project" value="UniProtKB-SubCell"/>
</dbReference>
<evidence type="ECO:0000256" key="8">
    <source>
        <dbReference type="ARBA" id="ARBA00023136"/>
    </source>
</evidence>
<dbReference type="PANTHER" id="PTHR11011">
    <property type="entry name" value="MALE STERILITY PROTEIN 2-RELATED"/>
    <property type="match status" value="1"/>
</dbReference>
<sequence length="404" mass="44451">MVSETGLSQESGAMASDNITFSRGTDIQEFYRNCNLFVTGGTGFIGKILIEKLLRSCPAINKIYVIIRPKRSKSPEERKEELIKCSVFDVLKATNPDFHKKLVMVPGDCSLPKIGISPSDYEMLTQQVNIIFHLAATVKFDEKINIAVPMNIGGTKEIIDLGRACVNLKSLVYLSTAYSNCNRKDIEECFYDPPLEDDEVINFLASVNESVMETLKPKIIGMWPNTYTFTKAIAESIIRKTASDLPVAIVRPSQVSTTLKEPVCGWIDNVYGPNGAAVGLFAGLVRTGISHAETKLNIIPVDMVANCIIAAAFGATTSKYGTGLPRLYRRSLSISLVLNATNTTWRMHTARPRFGSGAPRRACAVRFSQTHLANGHVTRSYAATKRDYANYVYRHAEYTPASGG</sequence>
<feature type="domain" description="Thioester reductase (TE)" evidence="11">
    <location>
        <begin position="38"/>
        <end position="308"/>
    </location>
</feature>
<dbReference type="GO" id="GO:0080019">
    <property type="term" value="F:alcohol-forming very long-chain fatty acyl-CoA reductase activity"/>
    <property type="evidence" value="ECO:0007669"/>
    <property type="project" value="InterPro"/>
</dbReference>
<comment type="similarity">
    <text evidence="2 10">Belongs to the fatty acyl-CoA reductase family.</text>
</comment>
<proteinExistence type="inferred from homology"/>
<organism evidence="12">
    <name type="scientific">Timema genevievae</name>
    <name type="common">Walking stick</name>
    <dbReference type="NCBI Taxonomy" id="629358"/>
    <lineage>
        <taxon>Eukaryota</taxon>
        <taxon>Metazoa</taxon>
        <taxon>Ecdysozoa</taxon>
        <taxon>Arthropoda</taxon>
        <taxon>Hexapoda</taxon>
        <taxon>Insecta</taxon>
        <taxon>Pterygota</taxon>
        <taxon>Neoptera</taxon>
        <taxon>Polyneoptera</taxon>
        <taxon>Phasmatodea</taxon>
        <taxon>Timematodea</taxon>
        <taxon>Timematoidea</taxon>
        <taxon>Timematidae</taxon>
        <taxon>Timema</taxon>
    </lineage>
</organism>
<keyword evidence="4" id="KW-0812">Transmembrane</keyword>
<evidence type="ECO:0000313" key="12">
    <source>
        <dbReference type="EMBL" id="CAD7591464.1"/>
    </source>
</evidence>
<evidence type="ECO:0000256" key="4">
    <source>
        <dbReference type="ARBA" id="ARBA00022692"/>
    </source>
</evidence>
<keyword evidence="5 10" id="KW-0521">NADP</keyword>
<protein>
    <recommendedName>
        <fullName evidence="10">Fatty acyl-CoA reductase</fullName>
        <ecNumber evidence="10">1.2.1.84</ecNumber>
    </recommendedName>
</protein>
<dbReference type="FunFam" id="3.40.50.720:FF:000143">
    <property type="entry name" value="Fatty acyl-CoA reductase"/>
    <property type="match status" value="1"/>
</dbReference>
<evidence type="ECO:0000259" key="11">
    <source>
        <dbReference type="Pfam" id="PF07993"/>
    </source>
</evidence>
<keyword evidence="3 10" id="KW-0444">Lipid biosynthesis</keyword>